<dbReference type="GO" id="GO:0045892">
    <property type="term" value="P:negative regulation of DNA-templated transcription"/>
    <property type="evidence" value="ECO:0007669"/>
    <property type="project" value="UniProtKB-UniRule"/>
</dbReference>
<organism evidence="8 9">
    <name type="scientific">Actinidia chinensis var. chinensis</name>
    <name type="common">Chinese soft-hair kiwi</name>
    <dbReference type="NCBI Taxonomy" id="1590841"/>
    <lineage>
        <taxon>Eukaryota</taxon>
        <taxon>Viridiplantae</taxon>
        <taxon>Streptophyta</taxon>
        <taxon>Embryophyta</taxon>
        <taxon>Tracheophyta</taxon>
        <taxon>Spermatophyta</taxon>
        <taxon>Magnoliopsida</taxon>
        <taxon>eudicotyledons</taxon>
        <taxon>Gunneridae</taxon>
        <taxon>Pentapetalae</taxon>
        <taxon>asterids</taxon>
        <taxon>Ericales</taxon>
        <taxon>Actinidiaceae</taxon>
        <taxon>Actinidia</taxon>
    </lineage>
</organism>
<keyword evidence="9" id="KW-1185">Reference proteome</keyword>
<dbReference type="STRING" id="1590841.A0A2R6P503"/>
<accession>A0A2R6P503</accession>
<dbReference type="Pfam" id="PF04844">
    <property type="entry name" value="Ovate"/>
    <property type="match status" value="1"/>
</dbReference>
<dbReference type="OrthoDB" id="690912at2759"/>
<evidence type="ECO:0000313" key="9">
    <source>
        <dbReference type="Proteomes" id="UP000241394"/>
    </source>
</evidence>
<dbReference type="GO" id="GO:0005634">
    <property type="term" value="C:nucleus"/>
    <property type="evidence" value="ECO:0007669"/>
    <property type="project" value="UniProtKB-SubCell"/>
</dbReference>
<dbReference type="PANTHER" id="PTHR33057">
    <property type="entry name" value="TRANSCRIPTION REPRESSOR OFP7-RELATED"/>
    <property type="match status" value="1"/>
</dbReference>
<feature type="domain" description="OVATE" evidence="7">
    <location>
        <begin position="124"/>
        <end position="187"/>
    </location>
</feature>
<dbReference type="OMA" id="PFMDFRR"/>
<keyword evidence="3 6" id="KW-0805">Transcription regulation</keyword>
<evidence type="ECO:0000256" key="6">
    <source>
        <dbReference type="RuleBase" id="RU367028"/>
    </source>
</evidence>
<comment type="caution">
    <text evidence="8">The sequence shown here is derived from an EMBL/GenBank/DDBJ whole genome shotgun (WGS) entry which is preliminary data.</text>
</comment>
<dbReference type="AlphaFoldDB" id="A0A2R6P503"/>
<evidence type="ECO:0000256" key="1">
    <source>
        <dbReference type="ARBA" id="ARBA00004123"/>
    </source>
</evidence>
<dbReference type="PANTHER" id="PTHR33057:SF21">
    <property type="entry name" value="TRANSCRIPTION REPRESSOR"/>
    <property type="match status" value="1"/>
</dbReference>
<evidence type="ECO:0000259" key="7">
    <source>
        <dbReference type="PROSITE" id="PS51754"/>
    </source>
</evidence>
<dbReference type="InterPro" id="IPR006458">
    <property type="entry name" value="Ovate_C"/>
</dbReference>
<gene>
    <name evidence="8" type="ORF">CEY00_Acc33346</name>
</gene>
<evidence type="ECO:0000256" key="5">
    <source>
        <dbReference type="ARBA" id="ARBA00023242"/>
    </source>
</evidence>
<dbReference type="InterPro" id="IPR038933">
    <property type="entry name" value="Ovate"/>
</dbReference>
<dbReference type="EMBL" id="NKQK01000029">
    <property type="protein sequence ID" value="PSR85356.1"/>
    <property type="molecule type" value="Genomic_DNA"/>
</dbReference>
<proteinExistence type="predicted"/>
<keyword evidence="5 6" id="KW-0539">Nucleus</keyword>
<evidence type="ECO:0000256" key="2">
    <source>
        <dbReference type="ARBA" id="ARBA00022491"/>
    </source>
</evidence>
<evidence type="ECO:0000313" key="8">
    <source>
        <dbReference type="EMBL" id="PSR85356.1"/>
    </source>
</evidence>
<comment type="subcellular location">
    <subcellularLocation>
        <location evidence="1 6">Nucleus</location>
    </subcellularLocation>
</comment>
<dbReference type="Proteomes" id="UP000241394">
    <property type="component" value="Chromosome LG29"/>
</dbReference>
<dbReference type="NCBIfam" id="TIGR01568">
    <property type="entry name" value="A_thal_3678"/>
    <property type="match status" value="1"/>
</dbReference>
<name>A0A2R6P503_ACTCC</name>
<dbReference type="InParanoid" id="A0A2R6P503"/>
<reference evidence="8 9" key="1">
    <citation type="submission" date="2017-07" db="EMBL/GenBank/DDBJ databases">
        <title>An improved, manually edited Actinidia chinensis var. chinensis (kiwifruit) genome highlights the challenges associated with draft genomes and gene prediction in plants.</title>
        <authorList>
            <person name="Pilkington S."/>
            <person name="Crowhurst R."/>
            <person name="Hilario E."/>
            <person name="Nardozza S."/>
            <person name="Fraser L."/>
            <person name="Peng Y."/>
            <person name="Gunaseelan K."/>
            <person name="Simpson R."/>
            <person name="Tahir J."/>
            <person name="Deroles S."/>
            <person name="Templeton K."/>
            <person name="Luo Z."/>
            <person name="Davy M."/>
            <person name="Cheng C."/>
            <person name="Mcneilage M."/>
            <person name="Scaglione D."/>
            <person name="Liu Y."/>
            <person name="Zhang Q."/>
            <person name="Datson P."/>
            <person name="De Silva N."/>
            <person name="Gardiner S."/>
            <person name="Bassett H."/>
            <person name="Chagne D."/>
            <person name="Mccallum J."/>
            <person name="Dzierzon H."/>
            <person name="Deng C."/>
            <person name="Wang Y.-Y."/>
            <person name="Barron N."/>
            <person name="Manako K."/>
            <person name="Bowen J."/>
            <person name="Foster T."/>
            <person name="Erridge Z."/>
            <person name="Tiffin H."/>
            <person name="Waite C."/>
            <person name="Davies K."/>
            <person name="Grierson E."/>
            <person name="Laing W."/>
            <person name="Kirk R."/>
            <person name="Chen X."/>
            <person name="Wood M."/>
            <person name="Montefiori M."/>
            <person name="Brummell D."/>
            <person name="Schwinn K."/>
            <person name="Catanach A."/>
            <person name="Fullerton C."/>
            <person name="Li D."/>
            <person name="Meiyalaghan S."/>
            <person name="Nieuwenhuizen N."/>
            <person name="Read N."/>
            <person name="Prakash R."/>
            <person name="Hunter D."/>
            <person name="Zhang H."/>
            <person name="Mckenzie M."/>
            <person name="Knabel M."/>
            <person name="Harris A."/>
            <person name="Allan A."/>
            <person name="Chen A."/>
            <person name="Janssen B."/>
            <person name="Plunkett B."/>
            <person name="Dwamena C."/>
            <person name="Voogd C."/>
            <person name="Leif D."/>
            <person name="Lafferty D."/>
            <person name="Souleyre E."/>
            <person name="Varkonyi-Gasic E."/>
            <person name="Gambi F."/>
            <person name="Hanley J."/>
            <person name="Yao J.-L."/>
            <person name="Cheung J."/>
            <person name="David K."/>
            <person name="Warren B."/>
            <person name="Marsh K."/>
            <person name="Snowden K."/>
            <person name="Lin-Wang K."/>
            <person name="Brian L."/>
            <person name="Martinez-Sanchez M."/>
            <person name="Wang M."/>
            <person name="Ileperuma N."/>
            <person name="Macnee N."/>
            <person name="Campin R."/>
            <person name="Mcatee P."/>
            <person name="Drummond R."/>
            <person name="Espley R."/>
            <person name="Ireland H."/>
            <person name="Wu R."/>
            <person name="Atkinson R."/>
            <person name="Karunairetnam S."/>
            <person name="Bulley S."/>
            <person name="Chunkath S."/>
            <person name="Hanley Z."/>
            <person name="Storey R."/>
            <person name="Thrimawithana A."/>
            <person name="Thomson S."/>
            <person name="David C."/>
            <person name="Testolin R."/>
        </authorList>
    </citation>
    <scope>NUCLEOTIDE SEQUENCE [LARGE SCALE GENOMIC DNA]</scope>
    <source>
        <strain evidence="9">cv. Red5</strain>
        <tissue evidence="8">Young leaf</tissue>
    </source>
</reference>
<keyword evidence="4 6" id="KW-0804">Transcription</keyword>
<keyword evidence="2 6" id="KW-0678">Repressor</keyword>
<reference evidence="9" key="2">
    <citation type="journal article" date="2018" name="BMC Genomics">
        <title>A manually annotated Actinidia chinensis var. chinensis (kiwifruit) genome highlights the challenges associated with draft genomes and gene prediction in plants.</title>
        <authorList>
            <person name="Pilkington S.M."/>
            <person name="Crowhurst R."/>
            <person name="Hilario E."/>
            <person name="Nardozza S."/>
            <person name="Fraser L."/>
            <person name="Peng Y."/>
            <person name="Gunaseelan K."/>
            <person name="Simpson R."/>
            <person name="Tahir J."/>
            <person name="Deroles S.C."/>
            <person name="Templeton K."/>
            <person name="Luo Z."/>
            <person name="Davy M."/>
            <person name="Cheng C."/>
            <person name="McNeilage M."/>
            <person name="Scaglione D."/>
            <person name="Liu Y."/>
            <person name="Zhang Q."/>
            <person name="Datson P."/>
            <person name="De Silva N."/>
            <person name="Gardiner S.E."/>
            <person name="Bassett H."/>
            <person name="Chagne D."/>
            <person name="McCallum J."/>
            <person name="Dzierzon H."/>
            <person name="Deng C."/>
            <person name="Wang Y.Y."/>
            <person name="Barron L."/>
            <person name="Manako K."/>
            <person name="Bowen J."/>
            <person name="Foster T.M."/>
            <person name="Erridge Z.A."/>
            <person name="Tiffin H."/>
            <person name="Waite C.N."/>
            <person name="Davies K.M."/>
            <person name="Grierson E.P."/>
            <person name="Laing W.A."/>
            <person name="Kirk R."/>
            <person name="Chen X."/>
            <person name="Wood M."/>
            <person name="Montefiori M."/>
            <person name="Brummell D.A."/>
            <person name="Schwinn K.E."/>
            <person name="Catanach A."/>
            <person name="Fullerton C."/>
            <person name="Li D."/>
            <person name="Meiyalaghan S."/>
            <person name="Nieuwenhuizen N."/>
            <person name="Read N."/>
            <person name="Prakash R."/>
            <person name="Hunter D."/>
            <person name="Zhang H."/>
            <person name="McKenzie M."/>
            <person name="Knabel M."/>
            <person name="Harris A."/>
            <person name="Allan A.C."/>
            <person name="Gleave A."/>
            <person name="Chen A."/>
            <person name="Janssen B.J."/>
            <person name="Plunkett B."/>
            <person name="Ampomah-Dwamena C."/>
            <person name="Voogd C."/>
            <person name="Leif D."/>
            <person name="Lafferty D."/>
            <person name="Souleyre E.J.F."/>
            <person name="Varkonyi-Gasic E."/>
            <person name="Gambi F."/>
            <person name="Hanley J."/>
            <person name="Yao J.L."/>
            <person name="Cheung J."/>
            <person name="David K.M."/>
            <person name="Warren B."/>
            <person name="Marsh K."/>
            <person name="Snowden K.C."/>
            <person name="Lin-Wang K."/>
            <person name="Brian L."/>
            <person name="Martinez-Sanchez M."/>
            <person name="Wang M."/>
            <person name="Ileperuma N."/>
            <person name="Macnee N."/>
            <person name="Campin R."/>
            <person name="McAtee P."/>
            <person name="Drummond R.S.M."/>
            <person name="Espley R.V."/>
            <person name="Ireland H.S."/>
            <person name="Wu R."/>
            <person name="Atkinson R.G."/>
            <person name="Karunairetnam S."/>
            <person name="Bulley S."/>
            <person name="Chunkath S."/>
            <person name="Hanley Z."/>
            <person name="Storey R."/>
            <person name="Thrimawithana A.H."/>
            <person name="Thomson S."/>
            <person name="David C."/>
            <person name="Testolin R."/>
            <person name="Huang H."/>
            <person name="Hellens R.P."/>
            <person name="Schaffer R.J."/>
        </authorList>
    </citation>
    <scope>NUCLEOTIDE SEQUENCE [LARGE SCALE GENOMIC DNA]</scope>
    <source>
        <strain evidence="9">cv. Red5</strain>
    </source>
</reference>
<evidence type="ECO:0000256" key="4">
    <source>
        <dbReference type="ARBA" id="ARBA00023163"/>
    </source>
</evidence>
<comment type="function">
    <text evidence="6">Transcriptional repressor that regulates multiple aspects of plant growth and development.</text>
</comment>
<evidence type="ECO:0000256" key="3">
    <source>
        <dbReference type="ARBA" id="ARBA00023015"/>
    </source>
</evidence>
<dbReference type="PROSITE" id="PS51754">
    <property type="entry name" value="OVATE"/>
    <property type="match status" value="1"/>
</dbReference>
<protein>
    <recommendedName>
        <fullName evidence="6">Transcription repressor</fullName>
    </recommendedName>
    <alternativeName>
        <fullName evidence="6">Ovate family protein</fullName>
    </alternativeName>
</protein>
<sequence>MSHIFWKHFHICFPKFKCFSTSLPSPPPSPSPSPDHQILLSTITTSPTLIKNFNSLYDYSLTSDSLSSNHLSSDSLSSSNSDSPPPDITAVLASPRFFVPSPGGSNSIVDSTESDRPVAGALAVRTDSPDPYSDFRRSMQEMVEARELTDVKADWEYLHELLSCYLSLNPKHTHMFIIDAFADLLISLGNCRQPQPET</sequence>
<dbReference type="Gramene" id="PSR85356">
    <property type="protein sequence ID" value="PSR85356"/>
    <property type="gene ID" value="CEY00_Acc33346"/>
</dbReference>